<keyword evidence="11" id="KW-1185">Reference proteome</keyword>
<dbReference type="InterPro" id="IPR029063">
    <property type="entry name" value="SAM-dependent_MTases_sf"/>
</dbReference>
<keyword evidence="7" id="KW-0808">Transferase</keyword>
<dbReference type="EMBL" id="JARAKH010000018">
    <property type="protein sequence ID" value="KAK8394616.1"/>
    <property type="molecule type" value="Genomic_DNA"/>
</dbReference>
<feature type="region of interest" description="Disordered" evidence="9">
    <location>
        <begin position="1"/>
        <end position="21"/>
    </location>
</feature>
<dbReference type="SUPFAM" id="SSF53335">
    <property type="entry name" value="S-adenosyl-L-methionine-dependent methyltransferases"/>
    <property type="match status" value="1"/>
</dbReference>
<reference evidence="10 11" key="1">
    <citation type="submission" date="2023-03" db="EMBL/GenBank/DDBJ databases">
        <title>High-quality genome of Scylla paramamosain provides insights in environmental adaptation.</title>
        <authorList>
            <person name="Zhang L."/>
        </authorList>
    </citation>
    <scope>NUCLEOTIDE SEQUENCE [LARGE SCALE GENOMIC DNA]</scope>
    <source>
        <strain evidence="10">LZ_2023a</strain>
        <tissue evidence="10">Muscle</tissue>
    </source>
</reference>
<evidence type="ECO:0000256" key="6">
    <source>
        <dbReference type="ARBA" id="ARBA00022603"/>
    </source>
</evidence>
<evidence type="ECO:0000313" key="10">
    <source>
        <dbReference type="EMBL" id="KAK8394616.1"/>
    </source>
</evidence>
<organism evidence="10 11">
    <name type="scientific">Scylla paramamosain</name>
    <name type="common">Mud crab</name>
    <dbReference type="NCBI Taxonomy" id="85552"/>
    <lineage>
        <taxon>Eukaryota</taxon>
        <taxon>Metazoa</taxon>
        <taxon>Ecdysozoa</taxon>
        <taxon>Arthropoda</taxon>
        <taxon>Crustacea</taxon>
        <taxon>Multicrustacea</taxon>
        <taxon>Malacostraca</taxon>
        <taxon>Eumalacostraca</taxon>
        <taxon>Eucarida</taxon>
        <taxon>Decapoda</taxon>
        <taxon>Pleocyemata</taxon>
        <taxon>Brachyura</taxon>
        <taxon>Eubrachyura</taxon>
        <taxon>Portunoidea</taxon>
        <taxon>Portunidae</taxon>
        <taxon>Portuninae</taxon>
        <taxon>Scylla</taxon>
    </lineage>
</organism>
<evidence type="ECO:0000256" key="4">
    <source>
        <dbReference type="ARBA" id="ARBA00020594"/>
    </source>
</evidence>
<keyword evidence="5" id="KW-0963">Cytoplasm</keyword>
<evidence type="ECO:0000256" key="8">
    <source>
        <dbReference type="ARBA" id="ARBA00023242"/>
    </source>
</evidence>
<comment type="subcellular location">
    <subcellularLocation>
        <location evidence="2">Cytoplasm</location>
    </subcellularLocation>
    <subcellularLocation>
        <location evidence="1">Nucleus</location>
    </subcellularLocation>
</comment>
<evidence type="ECO:0000256" key="3">
    <source>
        <dbReference type="ARBA" id="ARBA00011914"/>
    </source>
</evidence>
<protein>
    <recommendedName>
        <fullName evidence="4">Calmodulin-lysine N-methyltransferase</fullName>
        <ecNumber evidence="3">2.1.1.60</ecNumber>
    </recommendedName>
</protein>
<evidence type="ECO:0000256" key="7">
    <source>
        <dbReference type="ARBA" id="ARBA00022679"/>
    </source>
</evidence>
<dbReference type="GO" id="GO:0005737">
    <property type="term" value="C:cytoplasm"/>
    <property type="evidence" value="ECO:0007669"/>
    <property type="project" value="UniProtKB-SubCell"/>
</dbReference>
<name>A0AAW0U514_SCYPA</name>
<evidence type="ECO:0000256" key="2">
    <source>
        <dbReference type="ARBA" id="ARBA00004496"/>
    </source>
</evidence>
<dbReference type="Pfam" id="PF10294">
    <property type="entry name" value="Methyltransf_16"/>
    <property type="match status" value="1"/>
</dbReference>
<comment type="caution">
    <text evidence="10">The sequence shown here is derived from an EMBL/GenBank/DDBJ whole genome shotgun (WGS) entry which is preliminary data.</text>
</comment>
<dbReference type="GO" id="GO:0005634">
    <property type="term" value="C:nucleus"/>
    <property type="evidence" value="ECO:0007669"/>
    <property type="project" value="UniProtKB-SubCell"/>
</dbReference>
<keyword evidence="8" id="KW-0539">Nucleus</keyword>
<evidence type="ECO:0000256" key="5">
    <source>
        <dbReference type="ARBA" id="ARBA00022490"/>
    </source>
</evidence>
<dbReference type="Proteomes" id="UP001487740">
    <property type="component" value="Unassembled WGS sequence"/>
</dbReference>
<sequence>MTGANTESSESEGERQGTVARRRWRILAEALQRSNNRDASPDSVSTRKFQSFGLLLFEELGQEFYSVRCINSDFKVIVRLLRRDFSPSQLTGFNNTGNVCIWPSEEILTYYCLSNLKIFSGKSVLELGGGMTSLAGMLVAASGVVSKMVLTDGNALSVSNVKVSLQKNSLPVETCARVLRWGVAEEVSPHQGKFDVAMCADCLFFDDGRDSLLLTLLAVLRPGGTALVVAPARSGTFHCFASMCRPHFRVAIVEKYDHVVDQLAQKSARDPHYNHNLHFPLLMVLKKIGTN</sequence>
<dbReference type="PANTHER" id="PTHR13539:SF3">
    <property type="entry name" value="CALMODULIN-LYSINE N-METHYLTRANSFERASE"/>
    <property type="match status" value="1"/>
</dbReference>
<dbReference type="GO" id="GO:0032259">
    <property type="term" value="P:methylation"/>
    <property type="evidence" value="ECO:0007669"/>
    <property type="project" value="UniProtKB-KW"/>
</dbReference>
<gene>
    <name evidence="10" type="ORF">O3P69_005820</name>
</gene>
<dbReference type="AlphaFoldDB" id="A0AAW0U514"/>
<dbReference type="InterPro" id="IPR019410">
    <property type="entry name" value="Methyltransf_16"/>
</dbReference>
<dbReference type="PANTHER" id="PTHR13539">
    <property type="entry name" value="CALMODULIN-LYSINE N-METHYLTRANSFERASE"/>
    <property type="match status" value="1"/>
</dbReference>
<dbReference type="GO" id="GO:0018025">
    <property type="term" value="F:calmodulin-lysine N-methyltransferase activity"/>
    <property type="evidence" value="ECO:0007669"/>
    <property type="project" value="UniProtKB-EC"/>
</dbReference>
<dbReference type="EC" id="2.1.1.60" evidence="3"/>
<proteinExistence type="predicted"/>
<evidence type="ECO:0000256" key="9">
    <source>
        <dbReference type="SAM" id="MobiDB-lite"/>
    </source>
</evidence>
<evidence type="ECO:0000313" key="11">
    <source>
        <dbReference type="Proteomes" id="UP001487740"/>
    </source>
</evidence>
<keyword evidence="6" id="KW-0489">Methyltransferase</keyword>
<dbReference type="InterPro" id="IPR025800">
    <property type="entry name" value="CaM-Lys-N-MeTrfase"/>
</dbReference>
<dbReference type="Gene3D" id="3.40.50.150">
    <property type="entry name" value="Vaccinia Virus protein VP39"/>
    <property type="match status" value="1"/>
</dbReference>
<accession>A0AAW0U514</accession>
<evidence type="ECO:0000256" key="1">
    <source>
        <dbReference type="ARBA" id="ARBA00004123"/>
    </source>
</evidence>